<dbReference type="Proteomes" id="UP000048908">
    <property type="component" value="Unassembled WGS sequence"/>
</dbReference>
<accession>A0A0M6XPY9</accession>
<feature type="transmembrane region" description="Helical" evidence="1">
    <location>
        <begin position="197"/>
        <end position="214"/>
    </location>
</feature>
<dbReference type="AlphaFoldDB" id="A0A0M6XPY9"/>
<feature type="transmembrane region" description="Helical" evidence="1">
    <location>
        <begin position="100"/>
        <end position="118"/>
    </location>
</feature>
<reference evidence="2 3" key="1">
    <citation type="submission" date="2015-07" db="EMBL/GenBank/DDBJ databases">
        <authorList>
            <person name="Noorani M."/>
        </authorList>
    </citation>
    <scope>NUCLEOTIDE SEQUENCE [LARGE SCALE GENOMIC DNA]</scope>
    <source>
        <strain evidence="2 3">CECT 5088</strain>
    </source>
</reference>
<keyword evidence="1" id="KW-0472">Membrane</keyword>
<sequence>MRMTGLAPLGALAAGGLGVLAIALVATDLSGTGPVVTRYVASGFDHIIPKGLDHILFVLGLFFYSLAWGPLLWQVTAFTLAHTVTLALAATGIVAVPGSVVEPLIALSIVFVAVENILSPGGRRVGRARLLVVFGFGLLHGLGFAAVLSEFGLGDDFLAKLLSFNLGVEIGQLTVIAAAFLLLGLPFGSRPWYRRRIAIPASVAIAAIGLYWFLTRIGIPLVDIPYLS</sequence>
<dbReference type="EMBL" id="CXPG01000020">
    <property type="protein sequence ID" value="CTQ33179.1"/>
    <property type="molecule type" value="Genomic_DNA"/>
</dbReference>
<evidence type="ECO:0008006" key="4">
    <source>
        <dbReference type="Google" id="ProtNLM"/>
    </source>
</evidence>
<dbReference type="RefSeq" id="WP_370736412.1">
    <property type="nucleotide sequence ID" value="NZ_CANMUL010000001.1"/>
</dbReference>
<evidence type="ECO:0000313" key="3">
    <source>
        <dbReference type="Proteomes" id="UP000048908"/>
    </source>
</evidence>
<dbReference type="InterPro" id="IPR032809">
    <property type="entry name" value="Put_HupE_UreJ"/>
</dbReference>
<dbReference type="Pfam" id="PF13795">
    <property type="entry name" value="HupE_UreJ_2"/>
    <property type="match status" value="1"/>
</dbReference>
<evidence type="ECO:0000256" key="1">
    <source>
        <dbReference type="SAM" id="Phobius"/>
    </source>
</evidence>
<feature type="transmembrane region" description="Helical" evidence="1">
    <location>
        <begin position="161"/>
        <end position="185"/>
    </location>
</feature>
<name>A0A0M6XPY9_9RHOB</name>
<organism evidence="2 3">
    <name type="scientific">Jannaschia rubra</name>
    <dbReference type="NCBI Taxonomy" id="282197"/>
    <lineage>
        <taxon>Bacteria</taxon>
        <taxon>Pseudomonadati</taxon>
        <taxon>Pseudomonadota</taxon>
        <taxon>Alphaproteobacteria</taxon>
        <taxon>Rhodobacterales</taxon>
        <taxon>Roseobacteraceae</taxon>
        <taxon>Jannaschia</taxon>
    </lineage>
</organism>
<protein>
    <recommendedName>
        <fullName evidence="4">HupE / UreJ protein</fullName>
    </recommendedName>
</protein>
<feature type="transmembrane region" description="Helical" evidence="1">
    <location>
        <begin position="130"/>
        <end position="149"/>
    </location>
</feature>
<keyword evidence="3" id="KW-1185">Reference proteome</keyword>
<keyword evidence="1" id="KW-0812">Transmembrane</keyword>
<proteinExistence type="predicted"/>
<dbReference type="STRING" id="282197.SAMN04488517_1027"/>
<keyword evidence="1" id="KW-1133">Transmembrane helix</keyword>
<gene>
    <name evidence="2" type="ORF">JAN5088_01959</name>
</gene>
<evidence type="ECO:0000313" key="2">
    <source>
        <dbReference type="EMBL" id="CTQ33179.1"/>
    </source>
</evidence>